<dbReference type="CTD" id="100506049"/>
<dbReference type="PANTHER" id="PTHR46759:SF1">
    <property type="entry name" value="LEUCINE-RICH REPEAT-CONTAINING PROTEIN 72"/>
    <property type="match status" value="1"/>
</dbReference>
<dbReference type="Proteomes" id="UP000000437">
    <property type="component" value="Chromosome 15"/>
</dbReference>
<proteinExistence type="predicted"/>
<gene>
    <name evidence="2" type="primary">lrrc72</name>
</gene>
<reference evidence="2" key="1">
    <citation type="submission" date="2025-08" db="UniProtKB">
        <authorList>
            <consortium name="RefSeq"/>
        </authorList>
    </citation>
    <scope>IDENTIFICATION</scope>
    <source>
        <strain evidence="2">Tuebingen</strain>
        <tissue evidence="2">Fibroblasts and whole tissue</tissue>
    </source>
</reference>
<dbReference type="Pfam" id="PF14580">
    <property type="entry name" value="LRR_9"/>
    <property type="match status" value="1"/>
</dbReference>
<dbReference type="InterPro" id="IPR032675">
    <property type="entry name" value="LRR_dom_sf"/>
</dbReference>
<dbReference type="KEGG" id="dre:101883707"/>
<dbReference type="InterPro" id="IPR042655">
    <property type="entry name" value="LRC72"/>
</dbReference>
<evidence type="ECO:0000313" key="1">
    <source>
        <dbReference type="Proteomes" id="UP000000437"/>
    </source>
</evidence>
<dbReference type="SUPFAM" id="SSF52075">
    <property type="entry name" value="Outer arm dynein light chain 1"/>
    <property type="match status" value="1"/>
</dbReference>
<protein>
    <submittedName>
        <fullName evidence="2">Leucine-rich repeat-containing protein 72 isoform X1</fullName>
    </submittedName>
</protein>
<keyword evidence="1" id="KW-1185">Reference proteome</keyword>
<organism evidence="1 2">
    <name type="scientific">Danio rerio</name>
    <name type="common">Zebrafish</name>
    <name type="synonym">Brachydanio rerio</name>
    <dbReference type="NCBI Taxonomy" id="7955"/>
    <lineage>
        <taxon>Eukaryota</taxon>
        <taxon>Metazoa</taxon>
        <taxon>Chordata</taxon>
        <taxon>Craniata</taxon>
        <taxon>Vertebrata</taxon>
        <taxon>Euteleostomi</taxon>
        <taxon>Actinopterygii</taxon>
        <taxon>Neopterygii</taxon>
        <taxon>Teleostei</taxon>
        <taxon>Ostariophysi</taxon>
        <taxon>Cypriniformes</taxon>
        <taxon>Danionidae</taxon>
        <taxon>Danioninae</taxon>
        <taxon>Danio</taxon>
    </lineage>
</organism>
<dbReference type="InterPro" id="IPR001611">
    <property type="entry name" value="Leu-rich_rpt"/>
</dbReference>
<dbReference type="PROSITE" id="PS51450">
    <property type="entry name" value="LRR"/>
    <property type="match status" value="1"/>
</dbReference>
<name>A0AB32T8Y8_DANRE</name>
<dbReference type="Gene3D" id="3.80.10.10">
    <property type="entry name" value="Ribonuclease Inhibitor"/>
    <property type="match status" value="1"/>
</dbReference>
<accession>A0AB32T8Y8</accession>
<sequence length="283" mass="32765">MNIILCYDYQSNKSDACLLETGQTRRSDMESNRQENLVSKCVIIHCDTDVTHLHLAKRGLTSVPDLSRFCMLRCVWLNDNKILEVTRAPFNCCLTELYLQNNDILSISGALRHLTCLRVLLLFNNQIKCLEETVVELKNMQELHTLSLYLNPFTEDPEYRLYVLHHLQSVQFLDTKEVQQVERRRALKLFNAERQKVLDTIAFGRRALPPPIGRKQTNALTKPVGQHVSRKSTDRRSDLQNCSKAKSITQFSIMNWTSTNTSQWDHLDVSSRPESDMLTVKLR</sequence>
<dbReference type="AlphaFoldDB" id="A0AB32T8Y8"/>
<dbReference type="PANTHER" id="PTHR46759">
    <property type="entry name" value="LEUCINE-RICH REPEAT-CONTAINING PROTEIN 72"/>
    <property type="match status" value="1"/>
</dbReference>
<evidence type="ECO:0000313" key="2">
    <source>
        <dbReference type="RefSeq" id="XP_068069876.2"/>
    </source>
</evidence>
<dbReference type="RefSeq" id="XP_068069876.2">
    <property type="nucleotide sequence ID" value="XM_068213775.2"/>
</dbReference>